<proteinExistence type="predicted"/>
<dbReference type="Gene3D" id="3.50.30.50">
    <property type="entry name" value="Putative cyclase"/>
    <property type="match status" value="1"/>
</dbReference>
<reference evidence="1" key="1">
    <citation type="submission" date="2019-04" db="EMBL/GenBank/DDBJ databases">
        <title>Evolution of Biomass-Degrading Anaerobic Consortia Revealed by Metagenomics.</title>
        <authorList>
            <person name="Peng X."/>
        </authorList>
    </citation>
    <scope>NUCLEOTIDE SEQUENCE</scope>
    <source>
        <strain evidence="1">SIG551</strain>
    </source>
</reference>
<organism evidence="1 2">
    <name type="scientific">Faecalispora sporosphaeroides</name>
    <dbReference type="NCBI Taxonomy" id="1549"/>
    <lineage>
        <taxon>Bacteria</taxon>
        <taxon>Bacillati</taxon>
        <taxon>Bacillota</taxon>
        <taxon>Clostridia</taxon>
        <taxon>Eubacteriales</taxon>
        <taxon>Oscillospiraceae</taxon>
        <taxon>Faecalispora</taxon>
    </lineage>
</organism>
<dbReference type="Pfam" id="PF04199">
    <property type="entry name" value="Cyclase"/>
    <property type="match status" value="1"/>
</dbReference>
<dbReference type="PANTHER" id="PTHR31118">
    <property type="entry name" value="CYCLASE-LIKE PROTEIN 2"/>
    <property type="match status" value="1"/>
</dbReference>
<comment type="caution">
    <text evidence="1">The sequence shown here is derived from an EMBL/GenBank/DDBJ whole genome shotgun (WGS) entry which is preliminary data.</text>
</comment>
<sequence length="227" mass="25048">MPFVQRILHDLSRSRFGTAKQKRRVRMKFYDISRELFSADVYPGDPVPWSERIRRMDTGDDYNLSAFFTGSHSGTHLDAPRHFLEDGDTIDRIPLEFLIGPCTVVTVEGIVTGAQIEALLPRCQKRILFHGDGQAFLDRSAAFVLADSGALLVGTDAISIGSEAEERSVHLELLGANIPILEGAVLDGVPDGDYLLLALPLKLRGLEASPCRAMLLQGSLPRDERFS</sequence>
<dbReference type="AlphaFoldDB" id="A0A928KU42"/>
<accession>A0A928KU42</accession>
<evidence type="ECO:0000313" key="2">
    <source>
        <dbReference type="Proteomes" id="UP000754750"/>
    </source>
</evidence>
<dbReference type="GO" id="GO:0004061">
    <property type="term" value="F:arylformamidase activity"/>
    <property type="evidence" value="ECO:0007669"/>
    <property type="project" value="InterPro"/>
</dbReference>
<dbReference type="EMBL" id="SVNY01000001">
    <property type="protein sequence ID" value="MBE6832266.1"/>
    <property type="molecule type" value="Genomic_DNA"/>
</dbReference>
<dbReference type="PANTHER" id="PTHR31118:SF32">
    <property type="entry name" value="KYNURENINE FORMAMIDASE"/>
    <property type="match status" value="1"/>
</dbReference>
<dbReference type="Proteomes" id="UP000754750">
    <property type="component" value="Unassembled WGS sequence"/>
</dbReference>
<protein>
    <submittedName>
        <fullName evidence="1">Cyclase family protein</fullName>
    </submittedName>
</protein>
<dbReference type="InterPro" id="IPR007325">
    <property type="entry name" value="KFase/CYL"/>
</dbReference>
<dbReference type="GO" id="GO:0019441">
    <property type="term" value="P:L-tryptophan catabolic process to kynurenine"/>
    <property type="evidence" value="ECO:0007669"/>
    <property type="project" value="InterPro"/>
</dbReference>
<dbReference type="InterPro" id="IPR037175">
    <property type="entry name" value="KFase_sf"/>
</dbReference>
<gene>
    <name evidence="1" type="ORF">E7512_01560</name>
</gene>
<evidence type="ECO:0000313" key="1">
    <source>
        <dbReference type="EMBL" id="MBE6832266.1"/>
    </source>
</evidence>
<dbReference type="SUPFAM" id="SSF102198">
    <property type="entry name" value="Putative cyclase"/>
    <property type="match status" value="1"/>
</dbReference>
<name>A0A928KU42_9FIRM</name>